<evidence type="ECO:0000256" key="2">
    <source>
        <dbReference type="ARBA" id="ARBA00023012"/>
    </source>
</evidence>
<feature type="domain" description="Response regulatory" evidence="5">
    <location>
        <begin position="436"/>
        <end position="553"/>
    </location>
</feature>
<evidence type="ECO:0000256" key="3">
    <source>
        <dbReference type="PROSITE-ProRule" id="PRU00110"/>
    </source>
</evidence>
<dbReference type="PANTHER" id="PTHR43719:SF28">
    <property type="entry name" value="PEROXIDE STRESS-ACTIVATED HISTIDINE KINASE MAK1-RELATED"/>
    <property type="match status" value="1"/>
</dbReference>
<dbReference type="SMART" id="SM00448">
    <property type="entry name" value="REC"/>
    <property type="match status" value="1"/>
</dbReference>
<dbReference type="PANTHER" id="PTHR43719">
    <property type="entry name" value="TWO-COMPONENT HISTIDINE KINASE"/>
    <property type="match status" value="1"/>
</dbReference>
<dbReference type="InterPro" id="IPR036641">
    <property type="entry name" value="HPT_dom_sf"/>
</dbReference>
<evidence type="ECO:0000313" key="8">
    <source>
        <dbReference type="Proteomes" id="UP001494588"/>
    </source>
</evidence>
<dbReference type="InterPro" id="IPR011006">
    <property type="entry name" value="CheY-like_superfamily"/>
</dbReference>
<dbReference type="SUPFAM" id="SSF47226">
    <property type="entry name" value="Histidine-containing phosphotransfer domain, HPT domain"/>
    <property type="match status" value="1"/>
</dbReference>
<dbReference type="InterPro" id="IPR050956">
    <property type="entry name" value="2C_system_His_kinase"/>
</dbReference>
<gene>
    <name evidence="7" type="ORF">V4C55_30325</name>
</gene>
<dbReference type="InterPro" id="IPR036890">
    <property type="entry name" value="HATPase_C_sf"/>
</dbReference>
<feature type="modified residue" description="Phosphohistidine" evidence="3">
    <location>
        <position position="612"/>
    </location>
</feature>
<evidence type="ECO:0000256" key="1">
    <source>
        <dbReference type="ARBA" id="ARBA00022553"/>
    </source>
</evidence>
<feature type="modified residue" description="4-aspartylphosphate" evidence="4">
    <location>
        <position position="485"/>
    </location>
</feature>
<evidence type="ECO:0000259" key="5">
    <source>
        <dbReference type="PROSITE" id="PS50110"/>
    </source>
</evidence>
<protein>
    <submittedName>
        <fullName evidence="7">Response regulator</fullName>
    </submittedName>
</protein>
<reference evidence="7 8" key="1">
    <citation type="submission" date="2024-01" db="EMBL/GenBank/DDBJ databases">
        <title>The diversity of rhizobia nodulating Mimosa spp. in eleven states of Brazil covering several biomes is determined by host plant, location, and edaphic factors.</title>
        <authorList>
            <person name="Rouws L."/>
            <person name="Barauna A."/>
            <person name="Beukes C."/>
            <person name="De Faria S.M."/>
            <person name="Gross E."/>
            <person name="Dos Reis Junior F.B."/>
            <person name="Simon M."/>
            <person name="Maluk M."/>
            <person name="Odee D.W."/>
            <person name="Kenicer G."/>
            <person name="Young J.P.W."/>
            <person name="Reis V.M."/>
            <person name="Zilli J."/>
            <person name="James E.K."/>
        </authorList>
    </citation>
    <scope>NUCLEOTIDE SEQUENCE [LARGE SCALE GENOMIC DNA]</scope>
    <source>
        <strain evidence="7 8">JPY77</strain>
    </source>
</reference>
<dbReference type="CDD" id="cd17546">
    <property type="entry name" value="REC_hyHK_CKI1_RcsC-like"/>
    <property type="match status" value="1"/>
</dbReference>
<dbReference type="Pfam" id="PF00072">
    <property type="entry name" value="Response_reg"/>
    <property type="match status" value="1"/>
</dbReference>
<comment type="caution">
    <text evidence="7">The sequence shown here is derived from an EMBL/GenBank/DDBJ whole genome shotgun (WGS) entry which is preliminary data.</text>
</comment>
<dbReference type="SUPFAM" id="SSF52172">
    <property type="entry name" value="CheY-like"/>
    <property type="match status" value="1"/>
</dbReference>
<dbReference type="PROSITE" id="PS50894">
    <property type="entry name" value="HPT"/>
    <property type="match status" value="1"/>
</dbReference>
<dbReference type="PROSITE" id="PS50110">
    <property type="entry name" value="RESPONSE_REGULATORY"/>
    <property type="match status" value="1"/>
</dbReference>
<name>A0ABU9QKS7_9BURK</name>
<accession>A0ABU9QKS7</accession>
<sequence length="670" mass="72081">MNLRSSGTASLLARTFGLRAPIGALALFGSFAAYDAPLAGSTAAALLLLAHGLRAAALSRDAQRALEFRVEQLETLLRTEQQNHATREAGFAQAQQKAIATLDEALGVLHSAQRRIVSCARALGDALDPETSSLHPLRSAAETFAHIAHEALDHIPPADRAIVFDEDSVDLRELIDGVALLVAPIAARQQARLQICIDRSVAALVLADRARLGQTLFNLLVHATEASGQGVVTLSARAESLNAGAQRIVIGINGTATAAGTICEHPDLTLARVIARKMGGDITILEGKRVGVCIALHAPFTIERHEWSVHGNERRWACVDVDNYTDRQAICEALRKLGITTLPSDAKPPVHIDYRFVERGQMPSAHGEKHLIVVTRDALPGGIRERDGSIELSLNPLSWTALRQLCDARGDVADISAERPVPLQPAQFRPASQRQNVLVVDDNDVNRKVLARQLDVLGYRCVSASSGEEALDVLGRESIDLLITDLQMPGMNGVDLARQVRGAADGSSHAVPVILLSANHDTKMSERDRALFGVILVKTSGLNALDDALKRLLPPSTRLEKYDFTALDSLAEQGVDIDALLRDWQQSMSDDLADLARRRASHDEPGMRRALHKLAGAVGIVGNHGLMNALQRASAARGPIDHALLDGLVTRISAQMNDLDSRGSQRQSGT</sequence>
<dbReference type="SUPFAM" id="SSF55874">
    <property type="entry name" value="ATPase domain of HSP90 chaperone/DNA topoisomerase II/histidine kinase"/>
    <property type="match status" value="1"/>
</dbReference>
<feature type="domain" description="HPt" evidence="6">
    <location>
        <begin position="573"/>
        <end position="666"/>
    </location>
</feature>
<evidence type="ECO:0000259" key="6">
    <source>
        <dbReference type="PROSITE" id="PS50894"/>
    </source>
</evidence>
<dbReference type="EMBL" id="JAZHGC010000031">
    <property type="protein sequence ID" value="MEM5290027.1"/>
    <property type="molecule type" value="Genomic_DNA"/>
</dbReference>
<dbReference type="InterPro" id="IPR008207">
    <property type="entry name" value="Sig_transdc_His_kin_Hpt_dom"/>
</dbReference>
<evidence type="ECO:0000256" key="4">
    <source>
        <dbReference type="PROSITE-ProRule" id="PRU00169"/>
    </source>
</evidence>
<dbReference type="Gene3D" id="3.40.50.2300">
    <property type="match status" value="1"/>
</dbReference>
<proteinExistence type="predicted"/>
<keyword evidence="2" id="KW-0902">Two-component regulatory system</keyword>
<dbReference type="Proteomes" id="UP001494588">
    <property type="component" value="Unassembled WGS sequence"/>
</dbReference>
<keyword evidence="8" id="KW-1185">Reference proteome</keyword>
<dbReference type="RefSeq" id="WP_201648192.1">
    <property type="nucleotide sequence ID" value="NZ_CAJHCS010000002.1"/>
</dbReference>
<dbReference type="InterPro" id="IPR001789">
    <property type="entry name" value="Sig_transdc_resp-reg_receiver"/>
</dbReference>
<dbReference type="Gene3D" id="3.30.565.10">
    <property type="entry name" value="Histidine kinase-like ATPase, C-terminal domain"/>
    <property type="match status" value="1"/>
</dbReference>
<evidence type="ECO:0000313" key="7">
    <source>
        <dbReference type="EMBL" id="MEM5290027.1"/>
    </source>
</evidence>
<organism evidence="7 8">
    <name type="scientific">Paraburkholderia sabiae</name>
    <dbReference type="NCBI Taxonomy" id="273251"/>
    <lineage>
        <taxon>Bacteria</taxon>
        <taxon>Pseudomonadati</taxon>
        <taxon>Pseudomonadota</taxon>
        <taxon>Betaproteobacteria</taxon>
        <taxon>Burkholderiales</taxon>
        <taxon>Burkholderiaceae</taxon>
        <taxon>Paraburkholderia</taxon>
    </lineage>
</organism>
<keyword evidence="1 4" id="KW-0597">Phosphoprotein</keyword>